<proteinExistence type="predicted"/>
<reference evidence="1" key="1">
    <citation type="submission" date="2018-05" db="EMBL/GenBank/DDBJ databases">
        <authorList>
            <person name="Lanie J.A."/>
            <person name="Ng W.-L."/>
            <person name="Kazmierczak K.M."/>
            <person name="Andrzejewski T.M."/>
            <person name="Davidsen T.M."/>
            <person name="Wayne K.J."/>
            <person name="Tettelin H."/>
            <person name="Glass J.I."/>
            <person name="Rusch D."/>
            <person name="Podicherti R."/>
            <person name="Tsui H.-C.T."/>
            <person name="Winkler M.E."/>
        </authorList>
    </citation>
    <scope>NUCLEOTIDE SEQUENCE</scope>
</reference>
<gene>
    <name evidence="1" type="ORF">METZ01_LOCUS206781</name>
</gene>
<dbReference type="AlphaFoldDB" id="A0A382EVR4"/>
<sequence>LEADDIVVDQSVDPNIITLTFSESLATLPDDPEDHFVVKNSIPSITYDIATAVLNDAVVTLTLAGVDVDPIDSTTFITTDYIGYGIKVTPSTDITDIASNAYSGDEITESSDPSPHTLADNAVVTTVSSSETDDTYNTGKQVAINVTFDKLVIVTNTPVLNLDTGTDSNSGGIPQDAVVNYASGSVSTILTFNYTVESGHYSVDLDYTSTSALDLDSSCNENIASHTTEDLCDAGAADHTDGSTNGTGHWADGVSCDEAVFSHITQQLCNAGAADHSDYVTHWIPSSIKDLYGNSATLTLPEPGASGSLGNSKNIVINTIYTIIKMANNPVIDGYMNKDNRIDFITRLYGDDTKPDSDFEDYSLTSYAKVQVHNSEGTPNVVSGLVMKDEDDLNLLDNTPFELVVYFCDDNIPGHISEIICNAGAADHDDYTTHWVGNVCDETVTGHNTEPLCDEGSADHSDGATNGAGHFINDNDGIRVVEWSTGAPDVSGNPQLLNRNNGLTGQELAIGIGQTNINFDIGVKVGDVLLNIDDWGDAGTHPFLI</sequence>
<feature type="non-terminal residue" evidence="1">
    <location>
        <position position="1"/>
    </location>
</feature>
<organism evidence="1">
    <name type="scientific">marine metagenome</name>
    <dbReference type="NCBI Taxonomy" id="408172"/>
    <lineage>
        <taxon>unclassified sequences</taxon>
        <taxon>metagenomes</taxon>
        <taxon>ecological metagenomes</taxon>
    </lineage>
</organism>
<evidence type="ECO:0008006" key="2">
    <source>
        <dbReference type="Google" id="ProtNLM"/>
    </source>
</evidence>
<accession>A0A382EVR4</accession>
<name>A0A382EVR4_9ZZZZ</name>
<protein>
    <recommendedName>
        <fullName evidence="2">SbsA Ig-like domain-containing protein</fullName>
    </recommendedName>
</protein>
<evidence type="ECO:0000313" key="1">
    <source>
        <dbReference type="EMBL" id="SVB53927.1"/>
    </source>
</evidence>
<dbReference type="EMBL" id="UINC01046210">
    <property type="protein sequence ID" value="SVB53927.1"/>
    <property type="molecule type" value="Genomic_DNA"/>
</dbReference>